<organism evidence="7">
    <name type="scientific">Oikopleura dioica</name>
    <name type="common">Tunicate</name>
    <dbReference type="NCBI Taxonomy" id="34765"/>
    <lineage>
        <taxon>Eukaryota</taxon>
        <taxon>Metazoa</taxon>
        <taxon>Chordata</taxon>
        <taxon>Tunicata</taxon>
        <taxon>Appendicularia</taxon>
        <taxon>Copelata</taxon>
        <taxon>Oikopleuridae</taxon>
        <taxon>Oikopleura</taxon>
    </lineage>
</organism>
<dbReference type="GO" id="GO:0009653">
    <property type="term" value="P:anatomical structure morphogenesis"/>
    <property type="evidence" value="ECO:0007669"/>
    <property type="project" value="TreeGrafter"/>
</dbReference>
<evidence type="ECO:0000256" key="1">
    <source>
        <dbReference type="ARBA" id="ARBA00022729"/>
    </source>
</evidence>
<protein>
    <recommendedName>
        <fullName evidence="6">C-type lectin domain-containing protein</fullName>
    </recommendedName>
</protein>
<dbReference type="SUPFAM" id="SSF56436">
    <property type="entry name" value="C-type lectin-like"/>
    <property type="match status" value="1"/>
</dbReference>
<feature type="repeat" description="CSPG" evidence="4">
    <location>
        <begin position="398"/>
        <end position="490"/>
    </location>
</feature>
<dbReference type="PANTHER" id="PTHR45739:SF11">
    <property type="entry name" value="FRAS1-RELATED EXTRACELLULAR MATRIX PROTEIN 1-LIKE ISOFORM X1"/>
    <property type="match status" value="1"/>
</dbReference>
<dbReference type="EMBL" id="FN653020">
    <property type="protein sequence ID" value="CBY23014.1"/>
    <property type="molecule type" value="Genomic_DNA"/>
</dbReference>
<dbReference type="Pfam" id="PF00059">
    <property type="entry name" value="Lectin_C"/>
    <property type="match status" value="1"/>
</dbReference>
<dbReference type="PROSITE" id="PS50041">
    <property type="entry name" value="C_TYPE_LECTIN_2"/>
    <property type="match status" value="1"/>
</dbReference>
<evidence type="ECO:0000313" key="8">
    <source>
        <dbReference type="Proteomes" id="UP000001307"/>
    </source>
</evidence>
<evidence type="ECO:0000256" key="3">
    <source>
        <dbReference type="ARBA" id="ARBA00023180"/>
    </source>
</evidence>
<accession>E4X0X9</accession>
<feature type="compositionally biased region" description="Basic and acidic residues" evidence="5">
    <location>
        <begin position="868"/>
        <end position="879"/>
    </location>
</feature>
<evidence type="ECO:0000259" key="6">
    <source>
        <dbReference type="PROSITE" id="PS50041"/>
    </source>
</evidence>
<evidence type="ECO:0000256" key="4">
    <source>
        <dbReference type="PROSITE-ProRule" id="PRU01201"/>
    </source>
</evidence>
<feature type="region of interest" description="Disordered" evidence="5">
    <location>
        <begin position="868"/>
        <end position="923"/>
    </location>
</feature>
<proteinExistence type="predicted"/>
<feature type="compositionally biased region" description="Basic residues" evidence="5">
    <location>
        <begin position="900"/>
        <end position="909"/>
    </location>
</feature>
<dbReference type="SMART" id="SM00034">
    <property type="entry name" value="CLECT"/>
    <property type="match status" value="1"/>
</dbReference>
<evidence type="ECO:0000313" key="7">
    <source>
        <dbReference type="EMBL" id="CBY23014.1"/>
    </source>
</evidence>
<reference evidence="7" key="1">
    <citation type="journal article" date="2010" name="Science">
        <title>Plasticity of animal genome architecture unmasked by rapid evolution of a pelagic tunicate.</title>
        <authorList>
            <person name="Denoeud F."/>
            <person name="Henriet S."/>
            <person name="Mungpakdee S."/>
            <person name="Aury J.M."/>
            <person name="Da Silva C."/>
            <person name="Brinkmann H."/>
            <person name="Mikhaleva J."/>
            <person name="Olsen L.C."/>
            <person name="Jubin C."/>
            <person name="Canestro C."/>
            <person name="Bouquet J.M."/>
            <person name="Danks G."/>
            <person name="Poulain J."/>
            <person name="Campsteijn C."/>
            <person name="Adamski M."/>
            <person name="Cross I."/>
            <person name="Yadetie F."/>
            <person name="Muffato M."/>
            <person name="Louis A."/>
            <person name="Butcher S."/>
            <person name="Tsagkogeorga G."/>
            <person name="Konrad A."/>
            <person name="Singh S."/>
            <person name="Jensen M.F."/>
            <person name="Cong E.H."/>
            <person name="Eikeseth-Otteraa H."/>
            <person name="Noel B."/>
            <person name="Anthouard V."/>
            <person name="Porcel B.M."/>
            <person name="Kachouri-Lafond R."/>
            <person name="Nishino A."/>
            <person name="Ugolini M."/>
            <person name="Chourrout P."/>
            <person name="Nishida H."/>
            <person name="Aasland R."/>
            <person name="Huzurbazar S."/>
            <person name="Westhof E."/>
            <person name="Delsuc F."/>
            <person name="Lehrach H."/>
            <person name="Reinhardt R."/>
            <person name="Weissenbach J."/>
            <person name="Roy S.W."/>
            <person name="Artiguenave F."/>
            <person name="Postlethwait J.H."/>
            <person name="Manak J.R."/>
            <person name="Thompson E.M."/>
            <person name="Jaillon O."/>
            <person name="Du Pasquier L."/>
            <person name="Boudinot P."/>
            <person name="Liberles D.A."/>
            <person name="Volff J.N."/>
            <person name="Philippe H."/>
            <person name="Lenhard B."/>
            <person name="Roest Crollius H."/>
            <person name="Wincker P."/>
            <person name="Chourrout D."/>
        </authorList>
    </citation>
    <scope>NUCLEOTIDE SEQUENCE [LARGE SCALE GENOMIC DNA]</scope>
</reference>
<feature type="compositionally biased region" description="Basic and acidic residues" evidence="5">
    <location>
        <begin position="889"/>
        <end position="899"/>
    </location>
</feature>
<dbReference type="Gene3D" id="2.60.40.2030">
    <property type="match status" value="1"/>
</dbReference>
<evidence type="ECO:0000256" key="5">
    <source>
        <dbReference type="SAM" id="MobiDB-lite"/>
    </source>
</evidence>
<keyword evidence="2" id="KW-0677">Repeat</keyword>
<dbReference type="InParanoid" id="E4X0X9"/>
<dbReference type="InterPro" id="IPR051561">
    <property type="entry name" value="FRAS1_ECM"/>
</dbReference>
<dbReference type="CDD" id="cd00037">
    <property type="entry name" value="CLECT"/>
    <property type="match status" value="1"/>
</dbReference>
<dbReference type="PANTHER" id="PTHR45739">
    <property type="entry name" value="MATRIX PROTEIN, PUTATIVE-RELATED"/>
    <property type="match status" value="1"/>
</dbReference>
<dbReference type="InterPro" id="IPR016186">
    <property type="entry name" value="C-type_lectin-like/link_sf"/>
</dbReference>
<keyword evidence="3" id="KW-0325">Glycoprotein</keyword>
<dbReference type="AlphaFoldDB" id="E4X0X9"/>
<dbReference type="Proteomes" id="UP000001307">
    <property type="component" value="Unassembled WGS sequence"/>
</dbReference>
<keyword evidence="8" id="KW-1185">Reference proteome</keyword>
<sequence length="1199" mass="132447">MNGRDVRDFRFQSIANNQLCFVHRGELGQSDLKDSFIVSVADPGYSGSEIPPRLRFEVNIHRINDAAPRLNSNNALLVVDEGGTMIIDKELLKVSDDDTSLDKIVICVVEKFQHGFLDSIAPASGSEDPLVDKPLNCFPYWQIEKGFIRYNQFSHLGVEPRSDSGAVTASDGSATSAPLKIRVKINDVNDEPPLLEVADSIQVLENKLVLLGDAIHVQNSIQNTDPGTRGSLITERIKIHFNRPEHGVILNKRVLDSVSSTFGQSPCQDCSENDEAALLESASRIDPLDEITLKDLNDPFVEVAYVNFGQGVEENCDEIRVTVTDGKHRVSKKMKVEIIEKNDEFPVLITNEKLQVELGETRNSQLLSDSFTFTVSDGLNTLPETTLSISLSGSSASDSIHIQTKPLIVREGERHFLSTEELSATDGSTNFGGVTFKIEASPKAGFFAHFDNIELPLKQFTELDIVSRKVVFVAESKRDVKIDRIPFSVFNNRATAHGFIEMEVISVDVEMPRLELASSTVFLQTGERKGSRNYELILLSDPDTNEQDVFVILETLPKHGRLIANGAEVYVPGLRVSLDSLRCGKLLYQNNGDSASMDNVNIAATDLLNDGFLSGNMETMLPITLTLQINHPDTDPPQVVIKKIPEAVTPVTHKGELQYVVIVDGTTLNTADSNSDPSSVKFEVTSPAHGLGHLIFVDSFISAKSFTQKDINNGRIGYVVHYKDFHPAIVPTGSFTFKISDMWGNTSPPQLFVINWPVITLDDAVLDICEGDSLEIPVRRLGGFLESSFVSASVEGIDTAKIGEDFHVRPGSSFQIQFDPTEVSKSITIQTLEDAFEEPTEEIRLYLTDLLNATPGDKMKLSVRVHDNNRGKCNRDTISEKSNVPISNKPDRRTNEPQQRRPRNGRVKVARPLGSGSSDGTAAGVAEIGNTKVWTFHAMNGAVVREEDAGDFVGKRIFTDFGRDQAPIYTIEDASVSVDSEKGTYHSGSTTDFSNGEFVVPDRGDWALRRKRARLASTARGGKELASSKEEFTTCTPSISGAIFLDSAGGTTYICDGNIWIPKASPRNALKLAKSASCPADGWRLIRGNCFKKFEQPENWVNALYECKQQGSTLAVVHNRRIAKALMTGERGAFWIGLKKEEQKWHWVTKEPVMRLFWNTKPRTHDKSFFCGQLGTNSKFSAANCRQREAFVCMKRATA</sequence>
<dbReference type="Gene3D" id="3.10.100.10">
    <property type="entry name" value="Mannose-Binding Protein A, subunit A"/>
    <property type="match status" value="1"/>
</dbReference>
<evidence type="ECO:0000256" key="2">
    <source>
        <dbReference type="ARBA" id="ARBA00022737"/>
    </source>
</evidence>
<name>E4X0X9_OIKDI</name>
<dbReference type="InterPro" id="IPR038081">
    <property type="entry name" value="CalX-like_sf"/>
</dbReference>
<dbReference type="SUPFAM" id="SSF141072">
    <property type="entry name" value="CalX-like"/>
    <property type="match status" value="1"/>
</dbReference>
<dbReference type="Pfam" id="PF16184">
    <property type="entry name" value="Cadherin_3"/>
    <property type="match status" value="3"/>
</dbReference>
<feature type="domain" description="C-type lectin" evidence="6">
    <location>
        <begin position="1086"/>
        <end position="1194"/>
    </location>
</feature>
<dbReference type="InterPro" id="IPR001304">
    <property type="entry name" value="C-type_lectin-like"/>
</dbReference>
<feature type="repeat" description="CSPG" evidence="4">
    <location>
        <begin position="67"/>
        <end position="170"/>
    </location>
</feature>
<gene>
    <name evidence="7" type="ORF">GSOID_T00014937001</name>
</gene>
<dbReference type="OrthoDB" id="6133475at2759"/>
<keyword evidence="1" id="KW-0732">Signal</keyword>
<dbReference type="PROSITE" id="PS51854">
    <property type="entry name" value="CSPG"/>
    <property type="match status" value="2"/>
</dbReference>
<dbReference type="InterPro" id="IPR039005">
    <property type="entry name" value="CSPG_rpt"/>
</dbReference>
<dbReference type="InterPro" id="IPR016187">
    <property type="entry name" value="CTDL_fold"/>
</dbReference>